<dbReference type="OMA" id="FLYEETM"/>
<organism evidence="6 7">
    <name type="scientific">Dothistroma septosporum (strain NZE10 / CBS 128990)</name>
    <name type="common">Red band needle blight fungus</name>
    <name type="synonym">Mycosphaerella pini</name>
    <dbReference type="NCBI Taxonomy" id="675120"/>
    <lineage>
        <taxon>Eukaryota</taxon>
        <taxon>Fungi</taxon>
        <taxon>Dikarya</taxon>
        <taxon>Ascomycota</taxon>
        <taxon>Pezizomycotina</taxon>
        <taxon>Dothideomycetes</taxon>
        <taxon>Dothideomycetidae</taxon>
        <taxon>Mycosphaerellales</taxon>
        <taxon>Mycosphaerellaceae</taxon>
        <taxon>Dothistroma</taxon>
    </lineage>
</organism>
<feature type="transmembrane region" description="Helical" evidence="5">
    <location>
        <begin position="478"/>
        <end position="501"/>
    </location>
</feature>
<feature type="transmembrane region" description="Helical" evidence="5">
    <location>
        <begin position="370"/>
        <end position="393"/>
    </location>
</feature>
<keyword evidence="4 5" id="KW-0472">Membrane</keyword>
<evidence type="ECO:0000313" key="7">
    <source>
        <dbReference type="Proteomes" id="UP000016933"/>
    </source>
</evidence>
<dbReference type="PANTHER" id="PTHR23502">
    <property type="entry name" value="MAJOR FACILITATOR SUPERFAMILY"/>
    <property type="match status" value="1"/>
</dbReference>
<dbReference type="GO" id="GO:0005886">
    <property type="term" value="C:plasma membrane"/>
    <property type="evidence" value="ECO:0007669"/>
    <property type="project" value="TreeGrafter"/>
</dbReference>
<evidence type="ECO:0000313" key="6">
    <source>
        <dbReference type="EMBL" id="EME49994.1"/>
    </source>
</evidence>
<protein>
    <recommendedName>
        <fullName evidence="8">Major facilitator superfamily (MFS) profile domain-containing protein</fullName>
    </recommendedName>
</protein>
<dbReference type="Pfam" id="PF07690">
    <property type="entry name" value="MFS_1"/>
    <property type="match status" value="1"/>
</dbReference>
<feature type="transmembrane region" description="Helical" evidence="5">
    <location>
        <begin position="445"/>
        <end position="466"/>
    </location>
</feature>
<dbReference type="AlphaFoldDB" id="N1Q545"/>
<proteinExistence type="predicted"/>
<feature type="transmembrane region" description="Helical" evidence="5">
    <location>
        <begin position="210"/>
        <end position="230"/>
    </location>
</feature>
<evidence type="ECO:0000256" key="5">
    <source>
        <dbReference type="SAM" id="Phobius"/>
    </source>
</evidence>
<dbReference type="EMBL" id="KB446535">
    <property type="protein sequence ID" value="EME49994.1"/>
    <property type="molecule type" value="Genomic_DNA"/>
</dbReference>
<dbReference type="SUPFAM" id="SSF103473">
    <property type="entry name" value="MFS general substrate transporter"/>
    <property type="match status" value="1"/>
</dbReference>
<dbReference type="InterPro" id="IPR011701">
    <property type="entry name" value="MFS"/>
</dbReference>
<dbReference type="InterPro" id="IPR036259">
    <property type="entry name" value="MFS_trans_sf"/>
</dbReference>
<feature type="transmembrane region" description="Helical" evidence="5">
    <location>
        <begin position="325"/>
        <end position="350"/>
    </location>
</feature>
<dbReference type="GO" id="GO:0022857">
    <property type="term" value="F:transmembrane transporter activity"/>
    <property type="evidence" value="ECO:0007669"/>
    <property type="project" value="InterPro"/>
</dbReference>
<feature type="transmembrane region" description="Helical" evidence="5">
    <location>
        <begin position="55"/>
        <end position="75"/>
    </location>
</feature>
<accession>N1Q545</accession>
<sequence>MSYREDFCDPLWPPGTVKLAQLSGANKKDADIVLQPRPTDNPNDPLNWPSWQKSINYFLASFYAMMVFAFVNATSPTWGPMGDELNFSSETLTNTYAIGCATLALGAPMLVPFALKYGSRFVYVISSAAQFGISIWAARTMTAGDWWGVNALQCWLGALAEVLIQMTVADVYFVHQRGRMNSIYIWSANVGSNLAVVAAGFITTSQGWRWVWWWCAIFFGVQLVMFVFGFEETKFTHIETLEGRQGSIVTAPDVSKHARESHDKGARPEATVADADVELHVSPRNLSVVHINPNIPRKTYWQKLALTTTSPGNWMHFLRHSWQPFLILGSIPGVLFCSLVYAILLAWSTVMTTVLSTLMLEEPYNFSASSIGLMSLAPFIGSTLGSIICGPLSDYIALRLAKRNGGIYEPEFRFWVFLPFVPFQLAGAWWFGYALNNGASWSQVALAYGICNFGSAPLQSLALTYMLDAYNEIIGDALTGLTFVRNTFSTIFVFAMPAWIARVGTSGVFDTIGAIGVLILSFAAFFIWRGKDIRVKTATVYRHYALRQFEGRPL</sequence>
<reference evidence="6 7" key="2">
    <citation type="journal article" date="2012" name="PLoS Pathog.">
        <title>Diverse lifestyles and strategies of plant pathogenesis encoded in the genomes of eighteen Dothideomycetes fungi.</title>
        <authorList>
            <person name="Ohm R.A."/>
            <person name="Feau N."/>
            <person name="Henrissat B."/>
            <person name="Schoch C.L."/>
            <person name="Horwitz B.A."/>
            <person name="Barry K.W."/>
            <person name="Condon B.J."/>
            <person name="Copeland A.C."/>
            <person name="Dhillon B."/>
            <person name="Glaser F."/>
            <person name="Hesse C.N."/>
            <person name="Kosti I."/>
            <person name="LaButti K."/>
            <person name="Lindquist E.A."/>
            <person name="Lucas S."/>
            <person name="Salamov A.A."/>
            <person name="Bradshaw R.E."/>
            <person name="Ciuffetti L."/>
            <person name="Hamelin R.C."/>
            <person name="Kema G.H.J."/>
            <person name="Lawrence C."/>
            <person name="Scott J.A."/>
            <person name="Spatafora J.W."/>
            <person name="Turgeon B.G."/>
            <person name="de Wit P.J.G.M."/>
            <person name="Zhong S."/>
            <person name="Goodwin S.B."/>
            <person name="Grigoriev I.V."/>
        </authorList>
    </citation>
    <scope>NUCLEOTIDE SEQUENCE [LARGE SCALE GENOMIC DNA]</scope>
    <source>
        <strain evidence="7">NZE10 / CBS 128990</strain>
    </source>
</reference>
<name>N1Q545_DOTSN</name>
<feature type="transmembrane region" description="Helical" evidence="5">
    <location>
        <begin position="121"/>
        <end position="138"/>
    </location>
</feature>
<evidence type="ECO:0000256" key="3">
    <source>
        <dbReference type="ARBA" id="ARBA00022989"/>
    </source>
</evidence>
<feature type="transmembrane region" description="Helical" evidence="5">
    <location>
        <begin position="95"/>
        <end position="114"/>
    </location>
</feature>
<feature type="transmembrane region" description="Helical" evidence="5">
    <location>
        <begin position="507"/>
        <end position="528"/>
    </location>
</feature>
<evidence type="ECO:0000256" key="2">
    <source>
        <dbReference type="ARBA" id="ARBA00022692"/>
    </source>
</evidence>
<dbReference type="HOGENOM" id="CLU_008455_13_3_1"/>
<reference evidence="7" key="1">
    <citation type="journal article" date="2012" name="PLoS Genet.">
        <title>The genomes of the fungal plant pathogens Cladosporium fulvum and Dothistroma septosporum reveal adaptation to different hosts and lifestyles but also signatures of common ancestry.</title>
        <authorList>
            <person name="de Wit P.J.G.M."/>
            <person name="van der Burgt A."/>
            <person name="Oekmen B."/>
            <person name="Stergiopoulos I."/>
            <person name="Abd-Elsalam K.A."/>
            <person name="Aerts A.L."/>
            <person name="Bahkali A.H."/>
            <person name="Beenen H.G."/>
            <person name="Chettri P."/>
            <person name="Cox M.P."/>
            <person name="Datema E."/>
            <person name="de Vries R.P."/>
            <person name="Dhillon B."/>
            <person name="Ganley A.R."/>
            <person name="Griffiths S.A."/>
            <person name="Guo Y."/>
            <person name="Hamelin R.C."/>
            <person name="Henrissat B."/>
            <person name="Kabir M.S."/>
            <person name="Jashni M.K."/>
            <person name="Kema G."/>
            <person name="Klaubauf S."/>
            <person name="Lapidus A."/>
            <person name="Levasseur A."/>
            <person name="Lindquist E."/>
            <person name="Mehrabi R."/>
            <person name="Ohm R.A."/>
            <person name="Owen T.J."/>
            <person name="Salamov A."/>
            <person name="Schwelm A."/>
            <person name="Schijlen E."/>
            <person name="Sun H."/>
            <person name="van den Burg H.A."/>
            <person name="van Ham R.C.H.J."/>
            <person name="Zhang S."/>
            <person name="Goodwin S.B."/>
            <person name="Grigoriev I.V."/>
            <person name="Collemare J."/>
            <person name="Bradshaw R.E."/>
        </authorList>
    </citation>
    <scope>NUCLEOTIDE SEQUENCE [LARGE SCALE GENOMIC DNA]</scope>
    <source>
        <strain evidence="7">NZE10 / CBS 128990</strain>
    </source>
</reference>
<keyword evidence="2 5" id="KW-0812">Transmembrane</keyword>
<keyword evidence="3 5" id="KW-1133">Transmembrane helix</keyword>
<gene>
    <name evidence="6" type="ORF">DOTSEDRAFT_119899</name>
</gene>
<dbReference type="Gene3D" id="1.20.1250.20">
    <property type="entry name" value="MFS general substrate transporter like domains"/>
    <property type="match status" value="1"/>
</dbReference>
<comment type="subcellular location">
    <subcellularLocation>
        <location evidence="1">Membrane</location>
        <topology evidence="1">Multi-pass membrane protein</topology>
    </subcellularLocation>
</comment>
<feature type="transmembrane region" description="Helical" evidence="5">
    <location>
        <begin position="183"/>
        <end position="204"/>
    </location>
</feature>
<dbReference type="eggNOG" id="KOG0255">
    <property type="taxonomic scope" value="Eukaryota"/>
</dbReference>
<evidence type="ECO:0000256" key="4">
    <source>
        <dbReference type="ARBA" id="ARBA00023136"/>
    </source>
</evidence>
<dbReference type="OrthoDB" id="5215911at2759"/>
<evidence type="ECO:0008006" key="8">
    <source>
        <dbReference type="Google" id="ProtNLM"/>
    </source>
</evidence>
<evidence type="ECO:0000256" key="1">
    <source>
        <dbReference type="ARBA" id="ARBA00004141"/>
    </source>
</evidence>
<dbReference type="Proteomes" id="UP000016933">
    <property type="component" value="Unassembled WGS sequence"/>
</dbReference>
<dbReference type="STRING" id="675120.N1Q545"/>
<keyword evidence="7" id="KW-1185">Reference proteome</keyword>
<feature type="transmembrane region" description="Helical" evidence="5">
    <location>
        <begin position="414"/>
        <end position="433"/>
    </location>
</feature>
<dbReference type="PANTHER" id="PTHR23502:SF50">
    <property type="entry name" value="TRANSPORTER, PUTATIVE (AFU_ORTHOLOGUE AFUA_5G00430)-RELATED"/>
    <property type="match status" value="1"/>
</dbReference>
<feature type="transmembrane region" description="Helical" evidence="5">
    <location>
        <begin position="150"/>
        <end position="174"/>
    </location>
</feature>